<sequence length="240" mass="26894">MKGNSKKNDPGLQRRLESAYQATEALATVHQKRVLHRDISANNLLLDAELNVKLSDFQGRLLSPDGEVEEDGLSVENTKSFMSRVNSNYADWKTEIFALGSAFDYIMECQEPYPDLDPDHGEEQIVERFTSGQFPTTKCSSMDLVMHKCWAGGYDSVDAVFQGLNFVHLSVRWPWCGGGNNVLGGQITHYVFGREKRALRITEQTSLTPPEGYFMERLVGKSHDEAAQIKTADPSMTVLL</sequence>
<comment type="caution">
    <text evidence="11">The sequence shown here is derived from an EMBL/GenBank/DDBJ whole genome shotgun (WGS) entry which is preliminary data.</text>
</comment>
<dbReference type="Gene3D" id="1.10.510.10">
    <property type="entry name" value="Transferase(Phosphotransferase) domain 1"/>
    <property type="match status" value="1"/>
</dbReference>
<evidence type="ECO:0000256" key="7">
    <source>
        <dbReference type="ARBA" id="ARBA00033194"/>
    </source>
</evidence>
<reference evidence="11 12" key="1">
    <citation type="submission" date="2024-09" db="EMBL/GenBank/DDBJ databases">
        <title>Rethinking Asexuality: The Enigmatic Case of Functional Sexual Genes in Lepraria (Stereocaulaceae).</title>
        <authorList>
            <person name="Doellman M."/>
            <person name="Sun Y."/>
            <person name="Barcenas-Pena A."/>
            <person name="Lumbsch H.T."/>
            <person name="Grewe F."/>
        </authorList>
    </citation>
    <scope>NUCLEOTIDE SEQUENCE [LARGE SCALE GENOMIC DNA]</scope>
    <source>
        <strain evidence="11 12">Grewe 0041</strain>
    </source>
</reference>
<dbReference type="InterPro" id="IPR008266">
    <property type="entry name" value="Tyr_kinase_AS"/>
</dbReference>
<feature type="domain" description="Protein kinase" evidence="10">
    <location>
        <begin position="1"/>
        <end position="240"/>
    </location>
</feature>
<dbReference type="EC" id="2.7.11.1" evidence="3"/>
<evidence type="ECO:0000256" key="8">
    <source>
        <dbReference type="ARBA" id="ARBA00047899"/>
    </source>
</evidence>
<evidence type="ECO:0000313" key="11">
    <source>
        <dbReference type="EMBL" id="KAL2045795.1"/>
    </source>
</evidence>
<dbReference type="SUPFAM" id="SSF56112">
    <property type="entry name" value="Protein kinase-like (PK-like)"/>
    <property type="match status" value="1"/>
</dbReference>
<evidence type="ECO:0000256" key="4">
    <source>
        <dbReference type="ARBA" id="ARBA00013948"/>
    </source>
</evidence>
<keyword evidence="12" id="KW-1185">Reference proteome</keyword>
<comment type="function">
    <text evidence="1">Component of the EKC/KEOPS complex that is required for the formation of a threonylcarbamoyl group on adenosine at position 37 (t(6)A37) in tRNAs that read codons beginning with adenine. The complex is probably involved in the transfer of the threonylcarbamoyl moiety of threonylcarbamoyl-AMP (TC-AMP) to the N6 group of A37. BUD32 has ATPase activity in the context of the EKC/KEOPS complex and likely plays a supporting role to the catalytic subunit KAE1. The EKC/KEOPS complex also promotes both telomere uncapping and telomere elongation. The complex is required for efficient recruitment of transcriptional coactivators.</text>
</comment>
<comment type="catalytic activity">
    <reaction evidence="9">
        <text>L-seryl-[protein] + ATP = O-phospho-L-seryl-[protein] + ADP + H(+)</text>
        <dbReference type="Rhea" id="RHEA:17989"/>
        <dbReference type="Rhea" id="RHEA-COMP:9863"/>
        <dbReference type="Rhea" id="RHEA-COMP:11604"/>
        <dbReference type="ChEBI" id="CHEBI:15378"/>
        <dbReference type="ChEBI" id="CHEBI:29999"/>
        <dbReference type="ChEBI" id="CHEBI:30616"/>
        <dbReference type="ChEBI" id="CHEBI:83421"/>
        <dbReference type="ChEBI" id="CHEBI:456216"/>
        <dbReference type="EC" id="2.7.11.1"/>
    </reaction>
</comment>
<gene>
    <name evidence="11" type="ORF">ABVK25_012057</name>
</gene>
<protein>
    <recommendedName>
        <fullName evidence="5">EKC/KEOPS complex subunit BUD32</fullName>
        <ecNumber evidence="3">2.7.11.1</ecNumber>
    </recommendedName>
    <alternativeName>
        <fullName evidence="6 7">Atypical Serine/threonine protein kinase BUD32</fullName>
    </alternativeName>
    <alternativeName>
        <fullName evidence="4">EKC/KEOPS complex subunit bud32</fullName>
    </alternativeName>
</protein>
<accession>A0ABR4AKT0</accession>
<dbReference type="PROSITE" id="PS00109">
    <property type="entry name" value="PROTEIN_KINASE_TYR"/>
    <property type="match status" value="1"/>
</dbReference>
<evidence type="ECO:0000256" key="3">
    <source>
        <dbReference type="ARBA" id="ARBA00012513"/>
    </source>
</evidence>
<dbReference type="EMBL" id="JBHFEH010000138">
    <property type="protein sequence ID" value="KAL2045795.1"/>
    <property type="molecule type" value="Genomic_DNA"/>
</dbReference>
<dbReference type="Pfam" id="PF07714">
    <property type="entry name" value="PK_Tyr_Ser-Thr"/>
    <property type="match status" value="1"/>
</dbReference>
<evidence type="ECO:0000256" key="2">
    <source>
        <dbReference type="ARBA" id="ARBA00011534"/>
    </source>
</evidence>
<comment type="subunit">
    <text evidence="2">Component of the EKC/KEOPS complex composed of at least BUD32, CGI121, GON7, KAE1 and PCC1; the whole complex dimerizes.</text>
</comment>
<organism evidence="11 12">
    <name type="scientific">Lepraria finkii</name>
    <dbReference type="NCBI Taxonomy" id="1340010"/>
    <lineage>
        <taxon>Eukaryota</taxon>
        <taxon>Fungi</taxon>
        <taxon>Dikarya</taxon>
        <taxon>Ascomycota</taxon>
        <taxon>Pezizomycotina</taxon>
        <taxon>Lecanoromycetes</taxon>
        <taxon>OSLEUM clade</taxon>
        <taxon>Lecanoromycetidae</taxon>
        <taxon>Lecanorales</taxon>
        <taxon>Lecanorineae</taxon>
        <taxon>Stereocaulaceae</taxon>
        <taxon>Lepraria</taxon>
    </lineage>
</organism>
<evidence type="ECO:0000313" key="12">
    <source>
        <dbReference type="Proteomes" id="UP001590951"/>
    </source>
</evidence>
<dbReference type="Proteomes" id="UP001590951">
    <property type="component" value="Unassembled WGS sequence"/>
</dbReference>
<proteinExistence type="predicted"/>
<dbReference type="InterPro" id="IPR000719">
    <property type="entry name" value="Prot_kinase_dom"/>
</dbReference>
<dbReference type="InterPro" id="IPR011009">
    <property type="entry name" value="Kinase-like_dom_sf"/>
</dbReference>
<evidence type="ECO:0000256" key="6">
    <source>
        <dbReference type="ARBA" id="ARBA00030980"/>
    </source>
</evidence>
<evidence type="ECO:0000256" key="1">
    <source>
        <dbReference type="ARBA" id="ARBA00003747"/>
    </source>
</evidence>
<evidence type="ECO:0000259" key="10">
    <source>
        <dbReference type="PROSITE" id="PS50011"/>
    </source>
</evidence>
<name>A0ABR4AKT0_9LECA</name>
<evidence type="ECO:0000256" key="9">
    <source>
        <dbReference type="ARBA" id="ARBA00048679"/>
    </source>
</evidence>
<dbReference type="InterPro" id="IPR001245">
    <property type="entry name" value="Ser-Thr/Tyr_kinase_cat_dom"/>
</dbReference>
<dbReference type="PROSITE" id="PS50011">
    <property type="entry name" value="PROTEIN_KINASE_DOM"/>
    <property type="match status" value="1"/>
</dbReference>
<evidence type="ECO:0000256" key="5">
    <source>
        <dbReference type="ARBA" id="ARBA00019973"/>
    </source>
</evidence>
<comment type="catalytic activity">
    <reaction evidence="8">
        <text>L-threonyl-[protein] + ATP = O-phospho-L-threonyl-[protein] + ADP + H(+)</text>
        <dbReference type="Rhea" id="RHEA:46608"/>
        <dbReference type="Rhea" id="RHEA-COMP:11060"/>
        <dbReference type="Rhea" id="RHEA-COMP:11605"/>
        <dbReference type="ChEBI" id="CHEBI:15378"/>
        <dbReference type="ChEBI" id="CHEBI:30013"/>
        <dbReference type="ChEBI" id="CHEBI:30616"/>
        <dbReference type="ChEBI" id="CHEBI:61977"/>
        <dbReference type="ChEBI" id="CHEBI:456216"/>
        <dbReference type="EC" id="2.7.11.1"/>
    </reaction>
</comment>